<evidence type="ECO:0000313" key="1">
    <source>
        <dbReference type="EMBL" id="VVU99165.1"/>
    </source>
</evidence>
<accession>A0AC61Y3Z1</accession>
<proteinExistence type="predicted"/>
<keyword evidence="2" id="KW-1185">Reference proteome</keyword>
<gene>
    <name evidence="1" type="ORF">FVB9532_00417</name>
</gene>
<sequence>MKRKYLRDKVTVVLFFILTLNFSFGQSLEVLSVDKEYHDISLKKDSDVTYQLNLKKDGLYKFKVLQNGIDIRLQLFDSDGRELFNKDTPNSYTGYELIEYSPTKTDNYILKFVPRTYERNPEQGKINIFIHKLTKSELKRREEIAKELEAENEKLIQTLDIEHFWEAFDALKKAKTYRDSINLMQTVYIDRATNGFKDFIKKWSITPESMIKAIAKYPKFYNSIKQNTFKVKNSDSTIKEIVENFRAIYPGFKDKRVCFFIGNMNVGGTVSDNFLLIGTEIMAATQFNDLSELNPSFKEMFKDNVNVVQEIKKLVAHEYVHTQQTDQYDEEAIICPLLYDTLQEGIADFIGELISDVKLNSEMYSYGDKHEAELWEDFKNELCNTVSDNWLFNGEIKDKPSDLGYYIGYKIAEEYMKNAENKDEAIIEMIEMNDPIRFLQKSNYDQKKKQ</sequence>
<comment type="caution">
    <text evidence="1">The sequence shown here is derived from an EMBL/GenBank/DDBJ whole genome shotgun (WGS) entry which is preliminary data.</text>
</comment>
<dbReference type="Proteomes" id="UP000356253">
    <property type="component" value="Unassembled WGS sequence"/>
</dbReference>
<dbReference type="EMBL" id="CABVMM010000002">
    <property type="protein sequence ID" value="VVU99165.1"/>
    <property type="molecule type" value="Genomic_DNA"/>
</dbReference>
<evidence type="ECO:0000313" key="2">
    <source>
        <dbReference type="Proteomes" id="UP000356253"/>
    </source>
</evidence>
<reference evidence="1" key="1">
    <citation type="submission" date="2019-09" db="EMBL/GenBank/DDBJ databases">
        <authorList>
            <person name="Rodrigo-Torres L."/>
            <person name="Arahal R. D."/>
            <person name="Lucena T."/>
        </authorList>
    </citation>
    <scope>NUCLEOTIDE SEQUENCE</scope>
    <source>
        <strain evidence="1">ISS653</strain>
    </source>
</reference>
<name>A0AC61Y3Z1_9FLAO</name>
<organism evidence="1 2">
    <name type="scientific">Mesonia oceanica</name>
    <dbReference type="NCBI Taxonomy" id="2687242"/>
    <lineage>
        <taxon>Bacteria</taxon>
        <taxon>Pseudomonadati</taxon>
        <taxon>Bacteroidota</taxon>
        <taxon>Flavobacteriia</taxon>
        <taxon>Flavobacteriales</taxon>
        <taxon>Flavobacteriaceae</taxon>
        <taxon>Mesonia</taxon>
    </lineage>
</organism>
<protein>
    <submittedName>
        <fullName evidence="1">Uncharacterized protein</fullName>
    </submittedName>
</protein>